<feature type="transmembrane region" description="Helical" evidence="7">
    <location>
        <begin position="111"/>
        <end position="135"/>
    </location>
</feature>
<gene>
    <name evidence="8" type="ORF">GTHE00462_LOCUS36994</name>
</gene>
<evidence type="ECO:0000256" key="3">
    <source>
        <dbReference type="ARBA" id="ARBA00022692"/>
    </source>
</evidence>
<evidence type="ECO:0000256" key="6">
    <source>
        <dbReference type="ARBA" id="ARBA00023136"/>
    </source>
</evidence>
<dbReference type="GO" id="GO:0036038">
    <property type="term" value="C:MKS complex"/>
    <property type="evidence" value="ECO:0007669"/>
    <property type="project" value="TreeGrafter"/>
</dbReference>
<evidence type="ECO:0000256" key="1">
    <source>
        <dbReference type="ARBA" id="ARBA00004141"/>
    </source>
</evidence>
<dbReference type="GO" id="GO:1904491">
    <property type="term" value="P:protein localization to ciliary transition zone"/>
    <property type="evidence" value="ECO:0007669"/>
    <property type="project" value="TreeGrafter"/>
</dbReference>
<dbReference type="AlphaFoldDB" id="A0A7S4UCR4"/>
<evidence type="ECO:0000256" key="4">
    <source>
        <dbReference type="ARBA" id="ARBA00022794"/>
    </source>
</evidence>
<feature type="transmembrane region" description="Helical" evidence="7">
    <location>
        <begin position="12"/>
        <end position="35"/>
    </location>
</feature>
<accession>A0A7S4UCR4</accession>
<dbReference type="PANTHER" id="PTHR34341:SF1">
    <property type="entry name" value="TRANSMEMBRANE PROTEIN 107"/>
    <property type="match status" value="1"/>
</dbReference>
<evidence type="ECO:0000256" key="7">
    <source>
        <dbReference type="SAM" id="Phobius"/>
    </source>
</evidence>
<feature type="transmembrane region" description="Helical" evidence="7">
    <location>
        <begin position="55"/>
        <end position="77"/>
    </location>
</feature>
<keyword evidence="3 7" id="KW-0812">Transmembrane</keyword>
<dbReference type="OMA" id="VCLKKVP"/>
<organism evidence="8">
    <name type="scientific">Guillardia theta</name>
    <name type="common">Cryptophyte</name>
    <name type="synonym">Cryptomonas phi</name>
    <dbReference type="NCBI Taxonomy" id="55529"/>
    <lineage>
        <taxon>Eukaryota</taxon>
        <taxon>Cryptophyceae</taxon>
        <taxon>Pyrenomonadales</taxon>
        <taxon>Geminigeraceae</taxon>
        <taxon>Guillardia</taxon>
    </lineage>
</organism>
<name>A0A7S4UCR4_GUITH</name>
<dbReference type="GO" id="GO:1905515">
    <property type="term" value="P:non-motile cilium assembly"/>
    <property type="evidence" value="ECO:0007669"/>
    <property type="project" value="TreeGrafter"/>
</dbReference>
<comment type="subcellular location">
    <subcellularLocation>
        <location evidence="1">Membrane</location>
        <topology evidence="1">Multi-pass membrane protein</topology>
    </subcellularLocation>
</comment>
<evidence type="ECO:0000313" key="8">
    <source>
        <dbReference type="EMBL" id="CAE2337371.1"/>
    </source>
</evidence>
<keyword evidence="6 7" id="KW-0472">Membrane</keyword>
<reference evidence="8" key="1">
    <citation type="submission" date="2021-01" db="EMBL/GenBank/DDBJ databases">
        <authorList>
            <person name="Corre E."/>
            <person name="Pelletier E."/>
            <person name="Niang G."/>
            <person name="Scheremetjew M."/>
            <person name="Finn R."/>
            <person name="Kale V."/>
            <person name="Holt S."/>
            <person name="Cochrane G."/>
            <person name="Meng A."/>
            <person name="Brown T."/>
            <person name="Cohen L."/>
        </authorList>
    </citation>
    <scope>NUCLEOTIDE SEQUENCE</scope>
    <source>
        <strain evidence="8">CCMP 2712</strain>
    </source>
</reference>
<dbReference type="EMBL" id="HBKN01047400">
    <property type="protein sequence ID" value="CAE2337371.1"/>
    <property type="molecule type" value="Transcribed_RNA"/>
</dbReference>
<evidence type="ECO:0000256" key="5">
    <source>
        <dbReference type="ARBA" id="ARBA00022989"/>
    </source>
</evidence>
<dbReference type="InterPro" id="IPR029248">
    <property type="entry name" value="TMEM107"/>
</dbReference>
<proteinExistence type="predicted"/>
<dbReference type="PANTHER" id="PTHR34341">
    <property type="entry name" value="TRANSMEMBRANE PROTEIN 107"/>
    <property type="match status" value="1"/>
</dbReference>
<evidence type="ECO:0000256" key="2">
    <source>
        <dbReference type="ARBA" id="ARBA00015652"/>
    </source>
</evidence>
<dbReference type="GO" id="GO:0016020">
    <property type="term" value="C:membrane"/>
    <property type="evidence" value="ECO:0007669"/>
    <property type="project" value="UniProtKB-SubCell"/>
</dbReference>
<feature type="transmembrane region" description="Helical" evidence="7">
    <location>
        <begin position="84"/>
        <end position="105"/>
    </location>
</feature>
<protein>
    <recommendedName>
        <fullName evidence="2">Transmembrane protein 107</fullName>
    </recommendedName>
</protein>
<keyword evidence="5 7" id="KW-1133">Transmembrane helix</keyword>
<keyword evidence="4" id="KW-0970">Cilium biogenesis/degradation</keyword>
<dbReference type="Pfam" id="PF14995">
    <property type="entry name" value="TMEM107"/>
    <property type="match status" value="1"/>
</dbReference>
<sequence length="141" mass="15806">MKAFDALIPTRFMASICFLISVMMVFSTMADNIIVSLPSTYSQTSYDSYKSSLNLVLSLHIICICFNLAGFLFGFSMFIPSHTILVIISHTIGCIYSCVAIMETWHYLNFWYIWAFFSAPVAFIEACIVIGTFSLGSLNIT</sequence>